<dbReference type="AlphaFoldDB" id="A0A5A7Q2B1"/>
<comment type="caution">
    <text evidence="1">The sequence shown here is derived from an EMBL/GenBank/DDBJ whole genome shotgun (WGS) entry which is preliminary data.</text>
</comment>
<keyword evidence="2" id="KW-1185">Reference proteome</keyword>
<organism evidence="1 2">
    <name type="scientific">Striga asiatica</name>
    <name type="common">Asiatic witchweed</name>
    <name type="synonym">Buchnera asiatica</name>
    <dbReference type="NCBI Taxonomy" id="4170"/>
    <lineage>
        <taxon>Eukaryota</taxon>
        <taxon>Viridiplantae</taxon>
        <taxon>Streptophyta</taxon>
        <taxon>Embryophyta</taxon>
        <taxon>Tracheophyta</taxon>
        <taxon>Spermatophyta</taxon>
        <taxon>Magnoliopsida</taxon>
        <taxon>eudicotyledons</taxon>
        <taxon>Gunneridae</taxon>
        <taxon>Pentapetalae</taxon>
        <taxon>asterids</taxon>
        <taxon>lamiids</taxon>
        <taxon>Lamiales</taxon>
        <taxon>Orobanchaceae</taxon>
        <taxon>Buchnereae</taxon>
        <taxon>Striga</taxon>
    </lineage>
</organism>
<proteinExistence type="predicted"/>
<protein>
    <submittedName>
        <fullName evidence="1">UDP-glucose:glycoprotein glucosyltransferases</fullName>
    </submittedName>
</protein>
<dbReference type="EMBL" id="BKCP01005516">
    <property type="protein sequence ID" value="GER38497.1"/>
    <property type="molecule type" value="Genomic_DNA"/>
</dbReference>
<accession>A0A5A7Q2B1</accession>
<sequence length="100" mass="11241">MSRRVPSRLSRNEVAFAILFWDRTPRMKKGILDENTTILLPSGVGVAKGKNMGCSISGAASSSSLSKIGTSLKKSRKLFWEFFDISLSSKYCSNYMQRRR</sequence>
<dbReference type="Proteomes" id="UP000325081">
    <property type="component" value="Unassembled WGS sequence"/>
</dbReference>
<gene>
    <name evidence="1" type="ORF">STAS_15034</name>
</gene>
<name>A0A5A7Q2B1_STRAF</name>
<reference evidence="2" key="1">
    <citation type="journal article" date="2019" name="Curr. Biol.">
        <title>Genome Sequence of Striga asiatica Provides Insight into the Evolution of Plant Parasitism.</title>
        <authorList>
            <person name="Yoshida S."/>
            <person name="Kim S."/>
            <person name="Wafula E.K."/>
            <person name="Tanskanen J."/>
            <person name="Kim Y.M."/>
            <person name="Honaas L."/>
            <person name="Yang Z."/>
            <person name="Spallek T."/>
            <person name="Conn C.E."/>
            <person name="Ichihashi Y."/>
            <person name="Cheong K."/>
            <person name="Cui S."/>
            <person name="Der J.P."/>
            <person name="Gundlach H."/>
            <person name="Jiao Y."/>
            <person name="Hori C."/>
            <person name="Ishida J.K."/>
            <person name="Kasahara H."/>
            <person name="Kiba T."/>
            <person name="Kim M.S."/>
            <person name="Koo N."/>
            <person name="Laohavisit A."/>
            <person name="Lee Y.H."/>
            <person name="Lumba S."/>
            <person name="McCourt P."/>
            <person name="Mortimer J.C."/>
            <person name="Mutuku J.M."/>
            <person name="Nomura T."/>
            <person name="Sasaki-Sekimoto Y."/>
            <person name="Seto Y."/>
            <person name="Wang Y."/>
            <person name="Wakatake T."/>
            <person name="Sakakibara H."/>
            <person name="Demura T."/>
            <person name="Yamaguchi S."/>
            <person name="Yoneyama K."/>
            <person name="Manabe R.I."/>
            <person name="Nelson D.C."/>
            <person name="Schulman A.H."/>
            <person name="Timko M.P."/>
            <person name="dePamphilis C.W."/>
            <person name="Choi D."/>
            <person name="Shirasu K."/>
        </authorList>
    </citation>
    <scope>NUCLEOTIDE SEQUENCE [LARGE SCALE GENOMIC DNA]</scope>
    <source>
        <strain evidence="2">cv. UVA1</strain>
    </source>
</reference>
<evidence type="ECO:0000313" key="2">
    <source>
        <dbReference type="Proteomes" id="UP000325081"/>
    </source>
</evidence>
<dbReference type="GO" id="GO:0016740">
    <property type="term" value="F:transferase activity"/>
    <property type="evidence" value="ECO:0007669"/>
    <property type="project" value="UniProtKB-KW"/>
</dbReference>
<evidence type="ECO:0000313" key="1">
    <source>
        <dbReference type="EMBL" id="GER38497.1"/>
    </source>
</evidence>
<keyword evidence="1" id="KW-0808">Transferase</keyword>